<comment type="caution">
    <text evidence="1">The sequence shown here is derived from an EMBL/GenBank/DDBJ whole genome shotgun (WGS) entry which is preliminary data.</text>
</comment>
<protein>
    <submittedName>
        <fullName evidence="1">Uncharacterized protein</fullName>
    </submittedName>
</protein>
<dbReference type="Proteomes" id="UP000326062">
    <property type="component" value="Chromosome 3"/>
</dbReference>
<dbReference type="Pfam" id="PF04716">
    <property type="entry name" value="ETC_C1_NDUFA5"/>
    <property type="match status" value="1"/>
</dbReference>
<accession>A0A5J5MK32</accession>
<feature type="non-terminal residue" evidence="1">
    <location>
        <position position="1"/>
    </location>
</feature>
<dbReference type="EMBL" id="VCEB01000003">
    <property type="protein sequence ID" value="KAB0379967.1"/>
    <property type="molecule type" value="Genomic_DNA"/>
</dbReference>
<proteinExistence type="predicted"/>
<dbReference type="GO" id="GO:0022904">
    <property type="term" value="P:respiratory electron transport chain"/>
    <property type="evidence" value="ECO:0007669"/>
    <property type="project" value="InterPro"/>
</dbReference>
<dbReference type="AlphaFoldDB" id="A0A5J5MK32"/>
<reference evidence="1 2" key="1">
    <citation type="submission" date="2019-06" db="EMBL/GenBank/DDBJ databases">
        <title>Discovery of a novel chromosome fission-fusion reversal in muntjac.</title>
        <authorList>
            <person name="Mudd A.B."/>
            <person name="Bredeson J.V."/>
            <person name="Baum R."/>
            <person name="Hockemeyer D."/>
            <person name="Rokhsar D.S."/>
        </authorList>
    </citation>
    <scope>NUCLEOTIDE SEQUENCE [LARGE SCALE GENOMIC DNA]</scope>
    <source>
        <strain evidence="1">UCam_UCB_Mr</strain>
        <tissue evidence="1">Fibroblast cell line</tissue>
    </source>
</reference>
<dbReference type="InterPro" id="IPR006806">
    <property type="entry name" value="NDUFA5"/>
</dbReference>
<keyword evidence="2" id="KW-1185">Reference proteome</keyword>
<gene>
    <name evidence="1" type="ORF">FD755_007751</name>
</gene>
<name>A0A5J5MK32_MUNRE</name>
<organism evidence="1 2">
    <name type="scientific">Muntiacus reevesi</name>
    <name type="common">Reeves' muntjac</name>
    <name type="synonym">Cervus reevesi</name>
    <dbReference type="NCBI Taxonomy" id="9886"/>
    <lineage>
        <taxon>Eukaryota</taxon>
        <taxon>Metazoa</taxon>
        <taxon>Chordata</taxon>
        <taxon>Craniata</taxon>
        <taxon>Vertebrata</taxon>
        <taxon>Euteleostomi</taxon>
        <taxon>Mammalia</taxon>
        <taxon>Eutheria</taxon>
        <taxon>Laurasiatheria</taxon>
        <taxon>Artiodactyla</taxon>
        <taxon>Ruminantia</taxon>
        <taxon>Pecora</taxon>
        <taxon>Cervidae</taxon>
        <taxon>Muntiacinae</taxon>
        <taxon>Muntiacus</taxon>
    </lineage>
</organism>
<evidence type="ECO:0000313" key="2">
    <source>
        <dbReference type="Proteomes" id="UP000326062"/>
    </source>
</evidence>
<evidence type="ECO:0000313" key="1">
    <source>
        <dbReference type="EMBL" id="KAB0379967.1"/>
    </source>
</evidence>
<sequence length="45" mass="5276">LPKNAPYRRYIVQTTNEKLGTVKTEQEVIKLEEQLQDGQIEEVVF</sequence>